<dbReference type="GO" id="GO:0008745">
    <property type="term" value="F:N-acetylmuramoyl-L-alanine amidase activity"/>
    <property type="evidence" value="ECO:0007669"/>
    <property type="project" value="UniProtKB-EC"/>
</dbReference>
<feature type="domain" description="MurNAc-LAA" evidence="5">
    <location>
        <begin position="95"/>
        <end position="252"/>
    </location>
</feature>
<dbReference type="AlphaFoldDB" id="A0AAU6NZF9"/>
<evidence type="ECO:0000313" key="8">
    <source>
        <dbReference type="Proteomes" id="UP001368318"/>
    </source>
</evidence>
<proteinExistence type="predicted"/>
<comment type="catalytic activity">
    <reaction evidence="1">
        <text>Hydrolyzes the link between N-acetylmuramoyl residues and L-amino acid residues in certain cell-wall glycopeptides.</text>
        <dbReference type="EC" id="3.5.1.28"/>
    </reaction>
</comment>
<evidence type="ECO:0000256" key="4">
    <source>
        <dbReference type="SAM" id="SignalP"/>
    </source>
</evidence>
<dbReference type="EMBL" id="CP136924">
    <property type="protein sequence ID" value="WXA03044.1"/>
    <property type="molecule type" value="Genomic_DNA"/>
</dbReference>
<gene>
    <name evidence="7" type="ORF">R3L15_06520</name>
    <name evidence="6" type="ORF">R3L16_00880</name>
</gene>
<evidence type="ECO:0000256" key="2">
    <source>
        <dbReference type="ARBA" id="ARBA00011901"/>
    </source>
</evidence>
<name>A0AAU6NZF9_9FLAO</name>
<dbReference type="SUPFAM" id="SSF53187">
    <property type="entry name" value="Zn-dependent exopeptidases"/>
    <property type="match status" value="1"/>
</dbReference>
<dbReference type="InterPro" id="IPR050695">
    <property type="entry name" value="N-acetylmuramoyl_amidase_3"/>
</dbReference>
<dbReference type="SMART" id="SM00646">
    <property type="entry name" value="Ami_3"/>
    <property type="match status" value="1"/>
</dbReference>
<dbReference type="CDD" id="cd02696">
    <property type="entry name" value="MurNAc-LAA"/>
    <property type="match status" value="1"/>
</dbReference>
<evidence type="ECO:0000259" key="5">
    <source>
        <dbReference type="SMART" id="SM00646"/>
    </source>
</evidence>
<dbReference type="PANTHER" id="PTHR30404">
    <property type="entry name" value="N-ACETYLMURAMOYL-L-ALANINE AMIDASE"/>
    <property type="match status" value="1"/>
</dbReference>
<dbReference type="Pfam" id="PF01520">
    <property type="entry name" value="Amidase_3"/>
    <property type="match status" value="1"/>
</dbReference>
<dbReference type="InterPro" id="IPR002508">
    <property type="entry name" value="MurNAc-LAA_cat"/>
</dbReference>
<feature type="signal peptide" evidence="4">
    <location>
        <begin position="1"/>
        <end position="26"/>
    </location>
</feature>
<dbReference type="EMBL" id="CP136925">
    <property type="protein sequence ID" value="WXA14532.1"/>
    <property type="molecule type" value="Genomic_DNA"/>
</dbReference>
<dbReference type="GO" id="GO:0009253">
    <property type="term" value="P:peptidoglycan catabolic process"/>
    <property type="evidence" value="ECO:0007669"/>
    <property type="project" value="InterPro"/>
</dbReference>
<reference evidence="6 8" key="1">
    <citation type="submission" date="2023-10" db="EMBL/GenBank/DDBJ databases">
        <title>Culture-based analysis of two novel bacteria associated with mangrove crab gills.</title>
        <authorList>
            <person name="Yang X."/>
            <person name="Garuglieri E."/>
            <person name="Van Goethem M.W."/>
            <person name="Fusi M."/>
            <person name="Marasco R."/>
            <person name="Daffonchio D.G."/>
        </authorList>
    </citation>
    <scope>NUCLEOTIDE SEQUENCE [LARGE SCALE GENOMIC DNA]</scope>
    <source>
        <strain evidence="7">UG2-1</strain>
        <strain evidence="6">UG2-2</strain>
        <strain evidence="8">UG2_2</strain>
    </source>
</reference>
<keyword evidence="3 6" id="KW-0378">Hydrolase</keyword>
<organism evidence="6 8">
    <name type="scientific">Mangrovimonas cancribranchiae</name>
    <dbReference type="NCBI Taxonomy" id="3080055"/>
    <lineage>
        <taxon>Bacteria</taxon>
        <taxon>Pseudomonadati</taxon>
        <taxon>Bacteroidota</taxon>
        <taxon>Flavobacteriia</taxon>
        <taxon>Flavobacteriales</taxon>
        <taxon>Flavobacteriaceae</taxon>
        <taxon>Mangrovimonas</taxon>
    </lineage>
</organism>
<evidence type="ECO:0000313" key="7">
    <source>
        <dbReference type="EMBL" id="WXA14532.1"/>
    </source>
</evidence>
<accession>A0AAU6NZF9</accession>
<sequence length="373" mass="41944">MKTYNKFLLVLTVVILTFFYNTSSLAQTKTDKFVVVLDAGHGGKDPGRPTSYGWKEKDIALDVVLKVGKAVESNPNFEVIYTRKTDVFLELHERASIANKADADLFISIHCNAHNSQAYGTETYVLGVGNTERNFNVAKAENEVIYLEDNYEKHYEGFDPNSPDSFIGLTLMQEEYVEQSIMLANFIETNFKKDLKRKSRGVKQISLLVLRATYMPSVLIETGFITNHSEGKYLNSKKGQGEISNAIVKAILNYKKTLDMNVGDTVLIGGNTENNNSNVGTEDIYNNIVFKVQIAASSKKLEPKPYNFKGLDDVSREKINGLYKYYYGYTSNYTKVKQQQQTAKSKGYNSSFIVAFKDGQQITLEEALNSKAN</sequence>
<evidence type="ECO:0000256" key="1">
    <source>
        <dbReference type="ARBA" id="ARBA00001561"/>
    </source>
</evidence>
<dbReference type="RefSeq" id="WP_338733986.1">
    <property type="nucleotide sequence ID" value="NZ_CP136924.1"/>
</dbReference>
<dbReference type="KEGG" id="mcaa:R3L15_06520"/>
<keyword evidence="4" id="KW-0732">Signal</keyword>
<protein>
    <recommendedName>
        <fullName evidence="2">N-acetylmuramoyl-L-alanine amidase</fullName>
        <ecNumber evidence="2">3.5.1.28</ecNumber>
    </recommendedName>
</protein>
<dbReference type="Proteomes" id="UP001368318">
    <property type="component" value="Chromosome"/>
</dbReference>
<dbReference type="Gene3D" id="3.40.630.40">
    <property type="entry name" value="Zn-dependent exopeptidases"/>
    <property type="match status" value="1"/>
</dbReference>
<evidence type="ECO:0000313" key="6">
    <source>
        <dbReference type="EMBL" id="WXA03044.1"/>
    </source>
</evidence>
<dbReference type="PANTHER" id="PTHR30404:SF0">
    <property type="entry name" value="N-ACETYLMURAMOYL-L-ALANINE AMIDASE AMIC"/>
    <property type="match status" value="1"/>
</dbReference>
<dbReference type="EC" id="3.5.1.28" evidence="2"/>
<dbReference type="GO" id="GO:0030288">
    <property type="term" value="C:outer membrane-bounded periplasmic space"/>
    <property type="evidence" value="ECO:0007669"/>
    <property type="project" value="TreeGrafter"/>
</dbReference>
<feature type="chain" id="PRO_5044712816" description="N-acetylmuramoyl-L-alanine amidase" evidence="4">
    <location>
        <begin position="27"/>
        <end position="373"/>
    </location>
</feature>
<keyword evidence="8" id="KW-1185">Reference proteome</keyword>
<dbReference type="FunFam" id="3.40.630.40:FF:000005">
    <property type="entry name" value="N-acetylmuramoyl-L-alanine amidase (AmiA)"/>
    <property type="match status" value="1"/>
</dbReference>
<evidence type="ECO:0000256" key="3">
    <source>
        <dbReference type="ARBA" id="ARBA00022801"/>
    </source>
</evidence>